<dbReference type="InterPro" id="IPR001810">
    <property type="entry name" value="F-box_dom"/>
</dbReference>
<name>A0A2G5UCZ9_9PELO</name>
<dbReference type="PANTHER" id="PTHR21503:SF8">
    <property type="entry name" value="F-BOX ASSOCIATED DOMAIN-CONTAINING PROTEIN-RELATED"/>
    <property type="match status" value="1"/>
</dbReference>
<dbReference type="AlphaFoldDB" id="A0A2G5UCZ9"/>
<evidence type="ECO:0000313" key="2">
    <source>
        <dbReference type="EMBL" id="PIC37427.1"/>
    </source>
</evidence>
<keyword evidence="3" id="KW-1185">Reference proteome</keyword>
<dbReference type="PROSITE" id="PS50181">
    <property type="entry name" value="FBOX"/>
    <property type="match status" value="1"/>
</dbReference>
<dbReference type="InterPro" id="IPR012885">
    <property type="entry name" value="F-box_Sdz-33"/>
</dbReference>
<protein>
    <recommendedName>
        <fullName evidence="1">F-box domain-containing protein</fullName>
    </recommendedName>
</protein>
<comment type="caution">
    <text evidence="2">The sequence shown here is derived from an EMBL/GenBank/DDBJ whole genome shotgun (WGS) entry which is preliminary data.</text>
</comment>
<reference evidence="3" key="1">
    <citation type="submission" date="2017-10" db="EMBL/GenBank/DDBJ databases">
        <title>Rapid genome shrinkage in a self-fertile nematode reveals novel sperm competition proteins.</title>
        <authorList>
            <person name="Yin D."/>
            <person name="Schwarz E.M."/>
            <person name="Thomas C.G."/>
            <person name="Felde R.L."/>
            <person name="Korf I.F."/>
            <person name="Cutter A.D."/>
            <person name="Schartner C.M."/>
            <person name="Ralston E.J."/>
            <person name="Meyer B.J."/>
            <person name="Haag E.S."/>
        </authorList>
    </citation>
    <scope>NUCLEOTIDE SEQUENCE [LARGE SCALE GENOMIC DNA]</scope>
    <source>
        <strain evidence="3">JU1422</strain>
    </source>
</reference>
<evidence type="ECO:0000259" key="1">
    <source>
        <dbReference type="PROSITE" id="PS50181"/>
    </source>
</evidence>
<dbReference type="PANTHER" id="PTHR21503">
    <property type="entry name" value="F-BOX-CONTAINING HYPOTHETICAL PROTEIN C.ELEGANS"/>
    <property type="match status" value="1"/>
</dbReference>
<feature type="domain" description="F-box" evidence="1">
    <location>
        <begin position="2"/>
        <end position="48"/>
    </location>
</feature>
<gene>
    <name evidence="2" type="primary">Cnig_chr_IV.g16060</name>
    <name evidence="2" type="ORF">B9Z55_016060</name>
</gene>
<organism evidence="2 3">
    <name type="scientific">Caenorhabditis nigoni</name>
    <dbReference type="NCBI Taxonomy" id="1611254"/>
    <lineage>
        <taxon>Eukaryota</taxon>
        <taxon>Metazoa</taxon>
        <taxon>Ecdysozoa</taxon>
        <taxon>Nematoda</taxon>
        <taxon>Chromadorea</taxon>
        <taxon>Rhabditida</taxon>
        <taxon>Rhabditina</taxon>
        <taxon>Rhabditomorpha</taxon>
        <taxon>Rhabditoidea</taxon>
        <taxon>Rhabditidae</taxon>
        <taxon>Peloderinae</taxon>
        <taxon>Caenorhabditis</taxon>
    </lineage>
</organism>
<accession>A0A2G5UCZ9</accession>
<proteinExistence type="predicted"/>
<dbReference type="Pfam" id="PF00646">
    <property type="entry name" value="F-box"/>
    <property type="match status" value="1"/>
</dbReference>
<dbReference type="EMBL" id="PDUG01000004">
    <property type="protein sequence ID" value="PIC37427.1"/>
    <property type="molecule type" value="Genomic_DNA"/>
</dbReference>
<evidence type="ECO:0000313" key="3">
    <source>
        <dbReference type="Proteomes" id="UP000230233"/>
    </source>
</evidence>
<sequence length="363" mass="42174">MPFPILRTPVVVLSEIISLLEPSEIVTSSFCSKNVRRLLKSHYQRRKLLGWRLFIKDYTTFAQVYIVKPNSKFQKMAPVISAEHITKLKGHSSEHFNGYKRGFSSEYPSRPVPINLKSYLPIPVLYFEDRAMVSETIVSYVTDLLNLDISGLLMVNHGIWAIDWIKHRRQEKMLETLVTRNGSSDSNADEALDHVLRNARAERYILCNEVSENFRFNGKLGPMQYLLTPGCGYWVTVDNLMNFDSINIKIEGCKLSVSDLNSFLRHWRAGGSHRLTFLDLGFRNDINFEFDEDLEVVETNEVVEYYLNNQDFNDGETIELRDGYSIQRADGVKARIGWKHMYYHRFLMIVQHEKEIESTNQLS</sequence>
<dbReference type="Pfam" id="PF07735">
    <property type="entry name" value="FBA_2"/>
    <property type="match status" value="1"/>
</dbReference>
<dbReference type="Proteomes" id="UP000230233">
    <property type="component" value="Chromosome IV"/>
</dbReference>